<dbReference type="EMBL" id="VYKK01000004">
    <property type="protein sequence ID" value="KAA9007551.1"/>
    <property type="molecule type" value="Genomic_DNA"/>
</dbReference>
<keyword evidence="1" id="KW-0238">DNA-binding</keyword>
<dbReference type="RefSeq" id="WP_150456841.1">
    <property type="nucleotide sequence ID" value="NZ_VYKK01000004.1"/>
</dbReference>
<reference evidence="3 4" key="1">
    <citation type="submission" date="2019-09" db="EMBL/GenBank/DDBJ databases">
        <title>Bacillus ochoae sp. nov., Paenibacillus whitsoniae sp. nov., Paenibacillus spiritus sp. nov. Isolated from the Mars Exploration Rover during spacecraft assembly.</title>
        <authorList>
            <person name="Seuylemezian A."/>
            <person name="Vaishampayan P."/>
        </authorList>
    </citation>
    <scope>NUCLEOTIDE SEQUENCE [LARGE SCALE GENOMIC DNA]</scope>
    <source>
        <strain evidence="3 4">MER_111</strain>
    </source>
</reference>
<dbReference type="InterPro" id="IPR000835">
    <property type="entry name" value="HTH_MarR-typ"/>
</dbReference>
<comment type="caution">
    <text evidence="3">The sequence shown here is derived from an EMBL/GenBank/DDBJ whole genome shotgun (WGS) entry which is preliminary data.</text>
</comment>
<evidence type="ECO:0000313" key="3">
    <source>
        <dbReference type="EMBL" id="KAA9007551.1"/>
    </source>
</evidence>
<dbReference type="SUPFAM" id="SSF46785">
    <property type="entry name" value="Winged helix' DNA-binding domain"/>
    <property type="match status" value="1"/>
</dbReference>
<name>A0A5J5GH96_9BACL</name>
<dbReference type="PANTHER" id="PTHR33164">
    <property type="entry name" value="TRANSCRIPTIONAL REGULATOR, MARR FAMILY"/>
    <property type="match status" value="1"/>
</dbReference>
<dbReference type="SMART" id="SM00347">
    <property type="entry name" value="HTH_MARR"/>
    <property type="match status" value="1"/>
</dbReference>
<accession>A0A5J5GH96</accession>
<dbReference type="GO" id="GO:0003700">
    <property type="term" value="F:DNA-binding transcription factor activity"/>
    <property type="evidence" value="ECO:0007669"/>
    <property type="project" value="InterPro"/>
</dbReference>
<feature type="domain" description="HTH marR-type" evidence="2">
    <location>
        <begin position="4"/>
        <end position="135"/>
    </location>
</feature>
<dbReference type="InterPro" id="IPR039422">
    <property type="entry name" value="MarR/SlyA-like"/>
</dbReference>
<dbReference type="InterPro" id="IPR036388">
    <property type="entry name" value="WH-like_DNA-bd_sf"/>
</dbReference>
<keyword evidence="4" id="KW-1185">Reference proteome</keyword>
<evidence type="ECO:0000259" key="2">
    <source>
        <dbReference type="PROSITE" id="PS50995"/>
    </source>
</evidence>
<protein>
    <submittedName>
        <fullName evidence="3">Winged helix-turn-helix transcriptional regulator</fullName>
    </submittedName>
</protein>
<dbReference type="GO" id="GO:0003677">
    <property type="term" value="F:DNA binding"/>
    <property type="evidence" value="ECO:0007669"/>
    <property type="project" value="UniProtKB-KW"/>
</dbReference>
<dbReference type="PANTHER" id="PTHR33164:SF57">
    <property type="entry name" value="MARR-FAMILY TRANSCRIPTIONAL REGULATOR"/>
    <property type="match status" value="1"/>
</dbReference>
<dbReference type="InterPro" id="IPR036390">
    <property type="entry name" value="WH_DNA-bd_sf"/>
</dbReference>
<dbReference type="GO" id="GO:0006950">
    <property type="term" value="P:response to stress"/>
    <property type="evidence" value="ECO:0007669"/>
    <property type="project" value="TreeGrafter"/>
</dbReference>
<organism evidence="3 4">
    <name type="scientific">Paenibacillus spiritus</name>
    <dbReference type="NCBI Taxonomy" id="2496557"/>
    <lineage>
        <taxon>Bacteria</taxon>
        <taxon>Bacillati</taxon>
        <taxon>Bacillota</taxon>
        <taxon>Bacilli</taxon>
        <taxon>Bacillales</taxon>
        <taxon>Paenibacillaceae</taxon>
        <taxon>Paenibacillus</taxon>
    </lineage>
</organism>
<dbReference type="Gene3D" id="1.10.10.10">
    <property type="entry name" value="Winged helix-like DNA-binding domain superfamily/Winged helix DNA-binding domain"/>
    <property type="match status" value="1"/>
</dbReference>
<dbReference type="PRINTS" id="PR00598">
    <property type="entry name" value="HTHMARR"/>
</dbReference>
<dbReference type="PROSITE" id="PS50995">
    <property type="entry name" value="HTH_MARR_2"/>
    <property type="match status" value="1"/>
</dbReference>
<evidence type="ECO:0000256" key="1">
    <source>
        <dbReference type="ARBA" id="ARBA00023125"/>
    </source>
</evidence>
<dbReference type="AlphaFoldDB" id="A0A5J5GH96"/>
<dbReference type="Pfam" id="PF01047">
    <property type="entry name" value="MarR"/>
    <property type="match status" value="1"/>
</dbReference>
<sequence length="150" mass="17286">MENARELFQILTRRFGLLNRNCCTIEGKSITPVQSHILYEVERRHQPSMQQIAETLGTDITTFSRQVQSLVRMELLRKTPDPSDRRISILALTAKGQEAAAAIDLQMNSYLEEVFSYMSESDREMVIRSVQMMNEAMARSNRCCRPVQID</sequence>
<gene>
    <name evidence="3" type="ORF">F4V43_03405</name>
</gene>
<evidence type="ECO:0000313" key="4">
    <source>
        <dbReference type="Proteomes" id="UP000367750"/>
    </source>
</evidence>
<dbReference type="Proteomes" id="UP000367750">
    <property type="component" value="Unassembled WGS sequence"/>
</dbReference>
<proteinExistence type="predicted"/>
<dbReference type="OrthoDB" id="1853358at2"/>